<proteinExistence type="predicted"/>
<gene>
    <name evidence="2" type="primary">LOC104965423</name>
</gene>
<name>A0A6I9Q3R8_9TELE</name>
<dbReference type="PANTHER" id="PTHR45975:SF2">
    <property type="entry name" value="NUCLEOSOME-REMODELING FACTOR SUBUNIT BPTF"/>
    <property type="match status" value="1"/>
</dbReference>
<dbReference type="GeneID" id="104965423"/>
<dbReference type="GO" id="GO:0000978">
    <property type="term" value="F:RNA polymerase II cis-regulatory region sequence-specific DNA binding"/>
    <property type="evidence" value="ECO:0007669"/>
    <property type="project" value="TreeGrafter"/>
</dbReference>
<evidence type="ECO:0000313" key="1">
    <source>
        <dbReference type="Proteomes" id="UP000504611"/>
    </source>
</evidence>
<dbReference type="InterPro" id="IPR038028">
    <property type="entry name" value="BPTF"/>
</dbReference>
<dbReference type="PANTHER" id="PTHR45975">
    <property type="entry name" value="NUCLEOSOME-REMODELING FACTOR SUBUNIT BPTF"/>
    <property type="match status" value="1"/>
</dbReference>
<dbReference type="GO" id="GO:0016589">
    <property type="term" value="C:NURF complex"/>
    <property type="evidence" value="ECO:0007669"/>
    <property type="project" value="InterPro"/>
</dbReference>
<dbReference type="KEGG" id="ncc:104965423"/>
<dbReference type="OrthoDB" id="784962at2759"/>
<keyword evidence="1" id="KW-1185">Reference proteome</keyword>
<protein>
    <submittedName>
        <fullName evidence="2">Nucleosome-remodeling factor subunit BPTF-like</fullName>
    </submittedName>
</protein>
<dbReference type="Proteomes" id="UP000504611">
    <property type="component" value="Unplaced"/>
</dbReference>
<organism evidence="1 2">
    <name type="scientific">Notothenia coriiceps</name>
    <name type="common">black rockcod</name>
    <dbReference type="NCBI Taxonomy" id="8208"/>
    <lineage>
        <taxon>Eukaryota</taxon>
        <taxon>Metazoa</taxon>
        <taxon>Chordata</taxon>
        <taxon>Craniata</taxon>
        <taxon>Vertebrata</taxon>
        <taxon>Euteleostomi</taxon>
        <taxon>Actinopterygii</taxon>
        <taxon>Neopterygii</taxon>
        <taxon>Teleostei</taxon>
        <taxon>Neoteleostei</taxon>
        <taxon>Acanthomorphata</taxon>
        <taxon>Eupercaria</taxon>
        <taxon>Perciformes</taxon>
        <taxon>Notothenioidei</taxon>
        <taxon>Nototheniidae</taxon>
        <taxon>Notothenia</taxon>
    </lineage>
</organism>
<accession>A0A6I9Q3R8</accession>
<dbReference type="AlphaFoldDB" id="A0A6I9Q3R8"/>
<dbReference type="GO" id="GO:0006357">
    <property type="term" value="P:regulation of transcription by RNA polymerase II"/>
    <property type="evidence" value="ECO:0007669"/>
    <property type="project" value="InterPro"/>
</dbReference>
<evidence type="ECO:0000313" key="2">
    <source>
        <dbReference type="RefSeq" id="XP_010792681.1"/>
    </source>
</evidence>
<sequence>MRKYQPSNWNKAVQMCSKAREFALALAILECAIKPVVMLPVWKDSLGHTRLHRMTSIEREDKEKGKKREKKLEDEETLQQATWVKYSIPIKHQVTEQQTHLSNSASC</sequence>
<dbReference type="RefSeq" id="XP_010792681.1">
    <property type="nucleotide sequence ID" value="XM_010794379.1"/>
</dbReference>
<reference evidence="2" key="1">
    <citation type="submission" date="2025-08" db="UniProtKB">
        <authorList>
            <consortium name="RefSeq"/>
        </authorList>
    </citation>
    <scope>IDENTIFICATION</scope>
    <source>
        <tissue evidence="2">Muscle</tissue>
    </source>
</reference>